<keyword evidence="1" id="KW-0597">Phosphoprotein</keyword>
<dbReference type="SUPFAM" id="SSF49879">
    <property type="entry name" value="SMAD/FHA domain"/>
    <property type="match status" value="1"/>
</dbReference>
<accession>A0AB38XP71</accession>
<feature type="domain" description="FHA" evidence="2">
    <location>
        <begin position="82"/>
        <end position="130"/>
    </location>
</feature>
<dbReference type="RefSeq" id="WP_004807067.1">
    <property type="nucleotide sequence ID" value="NZ_CP116394.1"/>
</dbReference>
<dbReference type="InterPro" id="IPR008984">
    <property type="entry name" value="SMAD_FHA_dom_sf"/>
</dbReference>
<evidence type="ECO:0000313" key="4">
    <source>
        <dbReference type="Proteomes" id="UP001211044"/>
    </source>
</evidence>
<evidence type="ECO:0000259" key="2">
    <source>
        <dbReference type="PROSITE" id="PS50006"/>
    </source>
</evidence>
<protein>
    <submittedName>
        <fullName evidence="3">FHA domain-containing protein</fullName>
    </submittedName>
</protein>
<organism evidence="3 4">
    <name type="scientific">Winkia neuii subsp. anitrata</name>
    <dbReference type="NCBI Taxonomy" id="29318"/>
    <lineage>
        <taxon>Bacteria</taxon>
        <taxon>Bacillati</taxon>
        <taxon>Actinomycetota</taxon>
        <taxon>Actinomycetes</taxon>
        <taxon>Actinomycetales</taxon>
        <taxon>Actinomycetaceae</taxon>
        <taxon>Winkia</taxon>
    </lineage>
</organism>
<sequence length="171" mass="18977">MKWFGWFRKKKSEGIKPVARPARVFAEIPRLPTPVENRVTKAWEVKSQTASAKAPKPAETHKFVLEFSDGQVVPFTSRGACGRGKTGTADYDQYVRVEDPQVSRVHFIFGLDGDGFPWIEDAGSANGTDVVYASGRRQDRCKGVVGLDVRDQIMFGNMSAVVNRVIDNSAR</sequence>
<dbReference type="EMBL" id="CP116394">
    <property type="protein sequence ID" value="WCE46128.1"/>
    <property type="molecule type" value="Genomic_DNA"/>
</dbReference>
<dbReference type="PROSITE" id="PS50006">
    <property type="entry name" value="FHA_DOMAIN"/>
    <property type="match status" value="1"/>
</dbReference>
<dbReference type="InterPro" id="IPR000253">
    <property type="entry name" value="FHA_dom"/>
</dbReference>
<reference evidence="3" key="1">
    <citation type="submission" date="2023-01" db="EMBL/GenBank/DDBJ databases">
        <title>Comparative Genomic Analysis of the Clinically-Derived Winkia Strain NY0527 Provides Evidence into the Taxonomic Reassignment of Winkia neuii and Characterizes Their Virulence Traits.</title>
        <authorList>
            <person name="Cai X."/>
            <person name="Peng Y."/>
            <person name="Li M."/>
            <person name="Qiu Y."/>
            <person name="Wang Y."/>
            <person name="Xu L."/>
            <person name="Hou Q."/>
        </authorList>
    </citation>
    <scope>NUCLEOTIDE SEQUENCE</scope>
    <source>
        <strain evidence="3">NY0527</strain>
    </source>
</reference>
<gene>
    <name evidence="3" type="ORF">PIG85_00345</name>
</gene>
<dbReference type="CDD" id="cd00060">
    <property type="entry name" value="FHA"/>
    <property type="match status" value="1"/>
</dbReference>
<dbReference type="Proteomes" id="UP001211044">
    <property type="component" value="Chromosome"/>
</dbReference>
<dbReference type="Pfam" id="PF00498">
    <property type="entry name" value="FHA"/>
    <property type="match status" value="1"/>
</dbReference>
<dbReference type="KEGG" id="wne:PIG85_00345"/>
<proteinExistence type="predicted"/>
<evidence type="ECO:0000313" key="3">
    <source>
        <dbReference type="EMBL" id="WCE46128.1"/>
    </source>
</evidence>
<dbReference type="Gene3D" id="2.60.200.20">
    <property type="match status" value="1"/>
</dbReference>
<evidence type="ECO:0000256" key="1">
    <source>
        <dbReference type="ARBA" id="ARBA00022553"/>
    </source>
</evidence>
<name>A0AB38XP71_9ACTO</name>
<dbReference type="AlphaFoldDB" id="A0AB38XP71"/>